<reference evidence="3" key="1">
    <citation type="submission" date="2022-10" db="EMBL/GenBank/DDBJ databases">
        <title>The complete genomes of actinobacterial strains from the NBC collection.</title>
        <authorList>
            <person name="Joergensen T.S."/>
            <person name="Alvarez Arevalo M."/>
            <person name="Sterndorff E.B."/>
            <person name="Faurdal D."/>
            <person name="Vuksanovic O."/>
            <person name="Mourched A.-S."/>
            <person name="Charusanti P."/>
            <person name="Shaw S."/>
            <person name="Blin K."/>
            <person name="Weber T."/>
        </authorList>
    </citation>
    <scope>NUCLEOTIDE SEQUENCE</scope>
    <source>
        <strain evidence="3">NBC_01482</strain>
    </source>
</reference>
<evidence type="ECO:0000313" key="3">
    <source>
        <dbReference type="EMBL" id="WUV48199.1"/>
    </source>
</evidence>
<dbReference type="Proteomes" id="UP001432062">
    <property type="component" value="Chromosome"/>
</dbReference>
<evidence type="ECO:0000256" key="1">
    <source>
        <dbReference type="SAM" id="MobiDB-lite"/>
    </source>
</evidence>
<dbReference type="EMBL" id="CP109441">
    <property type="protein sequence ID" value="WUV48199.1"/>
    <property type="molecule type" value="Genomic_DNA"/>
</dbReference>
<accession>A0ABZ1Z2H9</accession>
<feature type="signal peptide" evidence="2">
    <location>
        <begin position="1"/>
        <end position="33"/>
    </location>
</feature>
<evidence type="ECO:0000313" key="4">
    <source>
        <dbReference type="Proteomes" id="UP001432062"/>
    </source>
</evidence>
<evidence type="ECO:0008006" key="5">
    <source>
        <dbReference type="Google" id="ProtNLM"/>
    </source>
</evidence>
<sequence>MFSRTTPRRLTRVAMAGALAAVPFTALATPASAAPATSEPGVTEVRHPHNNDWDCDRPGFFDDWNHSPGRWDDCDLPGRWNDPWSFPRHLFPRGTFGSS</sequence>
<keyword evidence="4" id="KW-1185">Reference proteome</keyword>
<proteinExistence type="predicted"/>
<feature type="region of interest" description="Disordered" evidence="1">
    <location>
        <begin position="31"/>
        <end position="50"/>
    </location>
</feature>
<protein>
    <recommendedName>
        <fullName evidence="5">Secreted protein</fullName>
    </recommendedName>
</protein>
<name>A0ABZ1Z2H9_9NOCA</name>
<feature type="chain" id="PRO_5047511056" description="Secreted protein" evidence="2">
    <location>
        <begin position="34"/>
        <end position="99"/>
    </location>
</feature>
<organism evidence="3 4">
    <name type="scientific">Nocardia vinacea</name>
    <dbReference type="NCBI Taxonomy" id="96468"/>
    <lineage>
        <taxon>Bacteria</taxon>
        <taxon>Bacillati</taxon>
        <taxon>Actinomycetota</taxon>
        <taxon>Actinomycetes</taxon>
        <taxon>Mycobacteriales</taxon>
        <taxon>Nocardiaceae</taxon>
        <taxon>Nocardia</taxon>
    </lineage>
</organism>
<evidence type="ECO:0000256" key="2">
    <source>
        <dbReference type="SAM" id="SignalP"/>
    </source>
</evidence>
<dbReference type="RefSeq" id="WP_327101225.1">
    <property type="nucleotide sequence ID" value="NZ_CP109149.1"/>
</dbReference>
<keyword evidence="2" id="KW-0732">Signal</keyword>
<gene>
    <name evidence="3" type="ORF">OG563_08365</name>
</gene>